<dbReference type="GO" id="GO:0016887">
    <property type="term" value="F:ATP hydrolysis activity"/>
    <property type="evidence" value="ECO:0007669"/>
    <property type="project" value="InterPro"/>
</dbReference>
<dbReference type="GO" id="GO:0005524">
    <property type="term" value="F:ATP binding"/>
    <property type="evidence" value="ECO:0007669"/>
    <property type="project" value="InterPro"/>
</dbReference>
<dbReference type="InterPro" id="IPR003959">
    <property type="entry name" value="ATPase_AAA_core"/>
</dbReference>
<dbReference type="EMBL" id="NBAQ01000005">
    <property type="protein sequence ID" value="POQ03997.1"/>
    <property type="molecule type" value="Genomic_DNA"/>
</dbReference>
<dbReference type="PANTHER" id="PTHR43581">
    <property type="entry name" value="ATP/GTP PHOSPHATASE"/>
    <property type="match status" value="1"/>
</dbReference>
<reference evidence="2 3" key="1">
    <citation type="submission" date="2017-03" db="EMBL/GenBank/DDBJ databases">
        <authorList>
            <person name="Hulin M.T."/>
        </authorList>
    </citation>
    <scope>NUCLEOTIDE SEQUENCE [LARGE SCALE GENOMIC DNA]</scope>
    <source>
        <strain evidence="2 3">5264</strain>
    </source>
</reference>
<dbReference type="RefSeq" id="WP_103693897.1">
    <property type="nucleotide sequence ID" value="NZ_NBAQ01000005.1"/>
</dbReference>
<dbReference type="InterPro" id="IPR051396">
    <property type="entry name" value="Bact_Antivir_Def_Nuclease"/>
</dbReference>
<name>A0AAE5S7H6_PSESY</name>
<dbReference type="Proteomes" id="UP000237295">
    <property type="component" value="Unassembled WGS sequence"/>
</dbReference>
<dbReference type="InterPro" id="IPR027417">
    <property type="entry name" value="P-loop_NTPase"/>
</dbReference>
<dbReference type="Pfam" id="PF13304">
    <property type="entry name" value="AAA_21"/>
    <property type="match status" value="1"/>
</dbReference>
<proteinExistence type="predicted"/>
<evidence type="ECO:0000313" key="3">
    <source>
        <dbReference type="Proteomes" id="UP000237295"/>
    </source>
</evidence>
<protein>
    <recommendedName>
        <fullName evidence="1">ATPase AAA-type core domain-containing protein</fullName>
    </recommendedName>
</protein>
<organism evidence="2 3">
    <name type="scientific">Pseudomonas syringae pv. syringae</name>
    <dbReference type="NCBI Taxonomy" id="321"/>
    <lineage>
        <taxon>Bacteria</taxon>
        <taxon>Pseudomonadati</taxon>
        <taxon>Pseudomonadota</taxon>
        <taxon>Gammaproteobacteria</taxon>
        <taxon>Pseudomonadales</taxon>
        <taxon>Pseudomonadaceae</taxon>
        <taxon>Pseudomonas</taxon>
        <taxon>Pseudomonas syringae</taxon>
    </lineage>
</organism>
<dbReference type="PANTHER" id="PTHR43581:SF4">
    <property type="entry name" value="ATP_GTP PHOSPHATASE"/>
    <property type="match status" value="1"/>
</dbReference>
<dbReference type="SUPFAM" id="SSF52540">
    <property type="entry name" value="P-loop containing nucleoside triphosphate hydrolases"/>
    <property type="match status" value="1"/>
</dbReference>
<dbReference type="Gene3D" id="3.40.50.300">
    <property type="entry name" value="P-loop containing nucleotide triphosphate hydrolases"/>
    <property type="match status" value="2"/>
</dbReference>
<evidence type="ECO:0000313" key="2">
    <source>
        <dbReference type="EMBL" id="POQ03997.1"/>
    </source>
</evidence>
<accession>A0AAE5S7H6</accession>
<evidence type="ECO:0000259" key="1">
    <source>
        <dbReference type="Pfam" id="PF13304"/>
    </source>
</evidence>
<comment type="caution">
    <text evidence="2">The sequence shown here is derived from an EMBL/GenBank/DDBJ whole genome shotgun (WGS) entry which is preliminary data.</text>
</comment>
<dbReference type="AlphaFoldDB" id="A0AAE5S7H6"/>
<sequence length="588" mass="67101">MSEVRISSVKFKNFKALSDYSVSLAETNILVGANNAGKSTVISAFRILDVALRRARRLKAERVPLPDEKSGLGHRIPEQQISVSLENVATNYNGEDSRIEFRLTNKNKLFLFFPSDGGCILHWESEGALVTTPLRFKSAFPIIIQIVPVLGPLEHEETYVSEETVKNALNTHRACRHFRNYWYYFKEDWNKFSAMITATWPTMVMSKPELDVGSKKLRMFVAEERIDREVYWAGFGFQIWCQLLTHLSRADEASIVVIDEPEIYLHPDVQRQLLSILRALNSDVLLATHSVEIMGEADPSEILLVSKGLKLARRLRDIEGVQLAVEELGSAQNITLSHLARTKKILFVEGVSDYKTIRRFAKNLGFSELASGNDLTAFESGGFSSWEKIKAFAWGIKNTIDASMKLFAVYDRDYYCEEEIESILFGLRSELTAAHIHGRKEMENYLLVIPVLQRVLEKRVHLRGRRAGEAVVLDKGVVKYLEEVTASLKIDAQSQYIGRRLSYYQGRKEDTSTISKIAIEAFEEMWVDINSRMRVVPGKTTLRLLRNAIQTDYNVNMTDVQIIDEFRMSEVPDDLRELIVNLDLFAKK</sequence>
<gene>
    <name evidence="2" type="ORF">CXB42_11110</name>
</gene>
<feature type="domain" description="ATPase AAA-type core" evidence="1">
    <location>
        <begin position="28"/>
        <end position="294"/>
    </location>
</feature>